<gene>
    <name evidence="6" type="ORF">A6M21_01380</name>
</gene>
<evidence type="ECO:0008006" key="8">
    <source>
        <dbReference type="Google" id="ProtNLM"/>
    </source>
</evidence>
<dbReference type="GO" id="GO:0019213">
    <property type="term" value="F:deacetylase activity"/>
    <property type="evidence" value="ECO:0007669"/>
    <property type="project" value="TreeGrafter"/>
</dbReference>
<evidence type="ECO:0000256" key="4">
    <source>
        <dbReference type="ARBA" id="ARBA00022842"/>
    </source>
</evidence>
<proteinExistence type="predicted"/>
<dbReference type="InterPro" id="IPR006879">
    <property type="entry name" value="YdjC-like"/>
</dbReference>
<keyword evidence="7" id="KW-1185">Reference proteome</keyword>
<comment type="cofactor">
    <cofactor evidence="1">
        <name>Mg(2+)</name>
        <dbReference type="ChEBI" id="CHEBI:18420"/>
    </cofactor>
</comment>
<name>A0A1B7LAS8_9FIRM</name>
<accession>A0A1B7LAS8</accession>
<sequence length="259" mass="28067">MLLIINADDLGYTPGVNRGIVRALQAGVVTSTSLMLNQAGTDDALTLLRRGLVPAAGVHLCLTVGRPLSPPESVPSLVDESGRFKSRQALGQETPALDDVRREFYAQVKRALEEGIKVTHLDTHHHMHALPVVLEALIEVAGACRLPVRSIDEQTRARLKAAGVPSPDYFCGGWFADAVSAVSLQRFISGGLRRGVRSMELMTHPGEADELLLRISSYSRGREKELALLCAPAFKQWLAGQDVQLAGFADICPGERKKN</sequence>
<comment type="caution">
    <text evidence="6">The sequence shown here is derived from an EMBL/GenBank/DDBJ whole genome shotgun (WGS) entry which is preliminary data.</text>
</comment>
<dbReference type="RefSeq" id="WP_066671532.1">
    <property type="nucleotide sequence ID" value="NZ_LYVF01000197.1"/>
</dbReference>
<dbReference type="Gene3D" id="3.20.20.370">
    <property type="entry name" value="Glycoside hydrolase/deacetylase"/>
    <property type="match status" value="1"/>
</dbReference>
<dbReference type="InterPro" id="IPR022948">
    <property type="entry name" value="COD_ChbG_bac"/>
</dbReference>
<reference evidence="6 7" key="1">
    <citation type="submission" date="2016-04" db="EMBL/GenBank/DDBJ databases">
        <authorList>
            <person name="Evans L.H."/>
            <person name="Alamgir A."/>
            <person name="Owens N."/>
            <person name="Weber N.D."/>
            <person name="Virtaneva K."/>
            <person name="Barbian K."/>
            <person name="Babar A."/>
            <person name="Rosenke K."/>
        </authorList>
    </citation>
    <scope>NUCLEOTIDE SEQUENCE [LARGE SCALE GENOMIC DNA]</scope>
    <source>
        <strain evidence="6 7">LMa1</strain>
    </source>
</reference>
<evidence type="ECO:0000313" key="7">
    <source>
        <dbReference type="Proteomes" id="UP000078532"/>
    </source>
</evidence>
<dbReference type="EMBL" id="LYVF01000197">
    <property type="protein sequence ID" value="OAT79410.1"/>
    <property type="molecule type" value="Genomic_DNA"/>
</dbReference>
<dbReference type="InterPro" id="IPR011330">
    <property type="entry name" value="Glyco_hydro/deAcase_b/a-brl"/>
</dbReference>
<evidence type="ECO:0000256" key="2">
    <source>
        <dbReference type="ARBA" id="ARBA00022723"/>
    </source>
</evidence>
<dbReference type="CDD" id="cd10803">
    <property type="entry name" value="YdjC_EF3048_like"/>
    <property type="match status" value="1"/>
</dbReference>
<evidence type="ECO:0000313" key="6">
    <source>
        <dbReference type="EMBL" id="OAT79410.1"/>
    </source>
</evidence>
<evidence type="ECO:0000256" key="3">
    <source>
        <dbReference type="ARBA" id="ARBA00022801"/>
    </source>
</evidence>
<dbReference type="GO" id="GO:0046872">
    <property type="term" value="F:metal ion binding"/>
    <property type="evidence" value="ECO:0007669"/>
    <property type="project" value="UniProtKB-KW"/>
</dbReference>
<protein>
    <recommendedName>
        <fullName evidence="8">Carbohydrate deacetylase</fullName>
    </recommendedName>
</protein>
<evidence type="ECO:0000256" key="1">
    <source>
        <dbReference type="ARBA" id="ARBA00001946"/>
    </source>
</evidence>
<dbReference type="STRING" id="1838280.A6M21_01380"/>
<keyword evidence="3" id="KW-0378">Hydrolase</keyword>
<dbReference type="GO" id="GO:0016811">
    <property type="term" value="F:hydrolase activity, acting on carbon-nitrogen (but not peptide) bonds, in linear amides"/>
    <property type="evidence" value="ECO:0007669"/>
    <property type="project" value="InterPro"/>
</dbReference>
<dbReference type="Proteomes" id="UP000078532">
    <property type="component" value="Unassembled WGS sequence"/>
</dbReference>
<evidence type="ECO:0000256" key="5">
    <source>
        <dbReference type="ARBA" id="ARBA00023277"/>
    </source>
</evidence>
<dbReference type="AlphaFoldDB" id="A0A1B7LAS8"/>
<dbReference type="PANTHER" id="PTHR31609">
    <property type="entry name" value="YDJC DEACETYLASE FAMILY MEMBER"/>
    <property type="match status" value="1"/>
</dbReference>
<dbReference type="Pfam" id="PF04794">
    <property type="entry name" value="YdjC"/>
    <property type="match status" value="1"/>
</dbReference>
<organism evidence="6 7">
    <name type="scientific">Desulfotomaculum copahuensis</name>
    <dbReference type="NCBI Taxonomy" id="1838280"/>
    <lineage>
        <taxon>Bacteria</taxon>
        <taxon>Bacillati</taxon>
        <taxon>Bacillota</taxon>
        <taxon>Clostridia</taxon>
        <taxon>Eubacteriales</taxon>
        <taxon>Desulfotomaculaceae</taxon>
        <taxon>Desulfotomaculum</taxon>
    </lineage>
</organism>
<dbReference type="OrthoDB" id="9774177at2"/>
<keyword evidence="2" id="KW-0479">Metal-binding</keyword>
<dbReference type="GO" id="GO:0000272">
    <property type="term" value="P:polysaccharide catabolic process"/>
    <property type="evidence" value="ECO:0007669"/>
    <property type="project" value="InterPro"/>
</dbReference>
<dbReference type="SUPFAM" id="SSF88713">
    <property type="entry name" value="Glycoside hydrolase/deacetylase"/>
    <property type="match status" value="1"/>
</dbReference>
<dbReference type="PANTHER" id="PTHR31609:SF1">
    <property type="entry name" value="CARBOHYDRATE DEACETYLASE"/>
    <property type="match status" value="1"/>
</dbReference>
<keyword evidence="5" id="KW-0119">Carbohydrate metabolism</keyword>
<keyword evidence="4" id="KW-0460">Magnesium</keyword>